<evidence type="ECO:0000256" key="2">
    <source>
        <dbReference type="ARBA" id="ARBA00022448"/>
    </source>
</evidence>
<evidence type="ECO:0000256" key="1">
    <source>
        <dbReference type="ARBA" id="ARBA00005417"/>
    </source>
</evidence>
<proteinExistence type="inferred from homology"/>
<dbReference type="Gene3D" id="3.40.50.300">
    <property type="entry name" value="P-loop containing nucleotide triphosphate hydrolases"/>
    <property type="match status" value="1"/>
</dbReference>
<dbReference type="InterPro" id="IPR008995">
    <property type="entry name" value="Mo/tungstate-bd_C_term_dom"/>
</dbReference>
<keyword evidence="3" id="KW-1003">Cell membrane</keyword>
<dbReference type="Pfam" id="PF00005">
    <property type="entry name" value="ABC_tran"/>
    <property type="match status" value="1"/>
</dbReference>
<dbReference type="Gene3D" id="2.40.50.140">
    <property type="entry name" value="Nucleic acid-binding proteins"/>
    <property type="match status" value="1"/>
</dbReference>
<dbReference type="GO" id="GO:0015408">
    <property type="term" value="F:ABC-type ferric iron transporter activity"/>
    <property type="evidence" value="ECO:0007669"/>
    <property type="project" value="InterPro"/>
</dbReference>
<dbReference type="AlphaFoldDB" id="A0A1H7MEV0"/>
<dbReference type="OrthoDB" id="394852at2"/>
<dbReference type="GO" id="GO:0016887">
    <property type="term" value="F:ATP hydrolysis activity"/>
    <property type="evidence" value="ECO:0007669"/>
    <property type="project" value="InterPro"/>
</dbReference>
<name>A0A1H7MEV0_9RHOB</name>
<dbReference type="EMBL" id="FOAG01000003">
    <property type="protein sequence ID" value="SEL09438.1"/>
    <property type="molecule type" value="Genomic_DNA"/>
</dbReference>
<dbReference type="InterPro" id="IPR047641">
    <property type="entry name" value="ABC_transpr_MalK/UgpC-like"/>
</dbReference>
<dbReference type="InterPro" id="IPR015853">
    <property type="entry name" value="ABC_transpr_FbpC"/>
</dbReference>
<dbReference type="Pfam" id="PF08402">
    <property type="entry name" value="TOBE_2"/>
    <property type="match status" value="1"/>
</dbReference>
<dbReference type="STRING" id="1287727.SAMN05443999_103287"/>
<dbReference type="InterPro" id="IPR012340">
    <property type="entry name" value="NA-bd_OB-fold"/>
</dbReference>
<keyword evidence="6" id="KW-0067">ATP-binding</keyword>
<dbReference type="Proteomes" id="UP000199582">
    <property type="component" value="Unassembled WGS sequence"/>
</dbReference>
<keyword evidence="4" id="KW-0472">Membrane</keyword>
<dbReference type="Gene3D" id="2.40.50.100">
    <property type="match status" value="1"/>
</dbReference>
<evidence type="ECO:0000256" key="4">
    <source>
        <dbReference type="ARBA" id="ARBA00023136"/>
    </source>
</evidence>
<keyword evidence="6" id="KW-0547">Nucleotide-binding</keyword>
<dbReference type="InterPro" id="IPR003439">
    <property type="entry name" value="ABC_transporter-like_ATP-bd"/>
</dbReference>
<keyword evidence="2" id="KW-0813">Transport</keyword>
<dbReference type="InterPro" id="IPR027417">
    <property type="entry name" value="P-loop_NTPase"/>
</dbReference>
<dbReference type="PANTHER" id="PTHR43875">
    <property type="entry name" value="MALTODEXTRIN IMPORT ATP-BINDING PROTEIN MSMX"/>
    <property type="match status" value="1"/>
</dbReference>
<organism evidence="6 7">
    <name type="scientific">Roseovarius azorensis</name>
    <dbReference type="NCBI Taxonomy" id="1287727"/>
    <lineage>
        <taxon>Bacteria</taxon>
        <taxon>Pseudomonadati</taxon>
        <taxon>Pseudomonadota</taxon>
        <taxon>Alphaproteobacteria</taxon>
        <taxon>Rhodobacterales</taxon>
        <taxon>Roseobacteraceae</taxon>
        <taxon>Roseovarius</taxon>
    </lineage>
</organism>
<gene>
    <name evidence="6" type="ORF">SAMN05443999_103287</name>
</gene>
<evidence type="ECO:0000259" key="5">
    <source>
        <dbReference type="PROSITE" id="PS50893"/>
    </source>
</evidence>
<accession>A0A1H7MEV0</accession>
<dbReference type="PANTHER" id="PTHR43875:SF1">
    <property type="entry name" value="OSMOPROTECTIVE COMPOUNDS UPTAKE ATP-BINDING PROTEIN GGTA"/>
    <property type="match status" value="1"/>
</dbReference>
<feature type="domain" description="ABC transporter" evidence="5">
    <location>
        <begin position="3"/>
        <end position="233"/>
    </location>
</feature>
<evidence type="ECO:0000313" key="7">
    <source>
        <dbReference type="Proteomes" id="UP000199582"/>
    </source>
</evidence>
<comment type="similarity">
    <text evidence="1">Belongs to the ABC transporter superfamily.</text>
</comment>
<sequence>MALILEGVSKVVNGRVHIHPTDLVLESGTMNVLLGPTLSGKTSLMRLMAGLDVPQGGRIFWHGQDVTGMRVQDRKVAMVYQQFINYPSMSVYDNIASPMRLMGKSAAEIDAAVRRTADLMQLTPMLGRKPLELSGGQQQRCALARALVKDAGLVLLDEPLANLDYKLREELRAEIPRIFEAAGSIFVYATTEPEEALLLGGNTATLWEGRVTQFGPTPKVYRQPNDATTARVFSDPPMNFLRVTKSGGRILFGEGQSAPAIGSMTGLRDGDYMAGFRPNHLELEQAAGEALVFDTRLSVTEITGSETFVHLDHHGERWVGLIHGVRELKLGAALRVYLDPAHVYVFDADGALVAPAAYAMAA</sequence>
<dbReference type="CDD" id="cd03259">
    <property type="entry name" value="ABC_Carb_Solutes_like"/>
    <property type="match status" value="1"/>
</dbReference>
<dbReference type="InterPro" id="IPR013611">
    <property type="entry name" value="Transp-assoc_OB_typ2"/>
</dbReference>
<keyword evidence="7" id="KW-1185">Reference proteome</keyword>
<evidence type="ECO:0000256" key="3">
    <source>
        <dbReference type="ARBA" id="ARBA00022475"/>
    </source>
</evidence>
<dbReference type="RefSeq" id="WP_093034099.1">
    <property type="nucleotide sequence ID" value="NZ_FOAG01000003.1"/>
</dbReference>
<protein>
    <submittedName>
        <fullName evidence="6">Carbohydrate ABC transporter ATP-binding protein, CUT1 family</fullName>
    </submittedName>
</protein>
<dbReference type="GO" id="GO:0005524">
    <property type="term" value="F:ATP binding"/>
    <property type="evidence" value="ECO:0007669"/>
    <property type="project" value="UniProtKB-KW"/>
</dbReference>
<evidence type="ECO:0000313" key="6">
    <source>
        <dbReference type="EMBL" id="SEL09438.1"/>
    </source>
</evidence>
<reference evidence="6 7" key="1">
    <citation type="submission" date="2016-10" db="EMBL/GenBank/DDBJ databases">
        <authorList>
            <person name="de Groot N.N."/>
        </authorList>
    </citation>
    <scope>NUCLEOTIDE SEQUENCE [LARGE SCALE GENOMIC DNA]</scope>
    <source>
        <strain evidence="6 7">DSM 100674</strain>
    </source>
</reference>
<dbReference type="SUPFAM" id="SSF52540">
    <property type="entry name" value="P-loop containing nucleoside triphosphate hydrolases"/>
    <property type="match status" value="1"/>
</dbReference>
<dbReference type="GO" id="GO:0055052">
    <property type="term" value="C:ATP-binding cassette (ABC) transporter complex, substrate-binding subunit-containing"/>
    <property type="evidence" value="ECO:0007669"/>
    <property type="project" value="TreeGrafter"/>
</dbReference>
<dbReference type="PROSITE" id="PS50893">
    <property type="entry name" value="ABC_TRANSPORTER_2"/>
    <property type="match status" value="1"/>
</dbReference>
<dbReference type="SUPFAM" id="SSF50331">
    <property type="entry name" value="MOP-like"/>
    <property type="match status" value="1"/>
</dbReference>